<dbReference type="OrthoDB" id="19690at2759"/>
<accession>A0A1S8AAB6</accession>
<organism evidence="1">
    <name type="scientific">Rosellinia necatrix</name>
    <name type="common">White root-rot fungus</name>
    <dbReference type="NCBI Taxonomy" id="77044"/>
    <lineage>
        <taxon>Eukaryota</taxon>
        <taxon>Fungi</taxon>
        <taxon>Dikarya</taxon>
        <taxon>Ascomycota</taxon>
        <taxon>Pezizomycotina</taxon>
        <taxon>Sordariomycetes</taxon>
        <taxon>Xylariomycetidae</taxon>
        <taxon>Xylariales</taxon>
        <taxon>Xylariaceae</taxon>
        <taxon>Rosellinia</taxon>
    </lineage>
</organism>
<dbReference type="EMBL" id="DF977505">
    <property type="protein sequence ID" value="GAW26973.1"/>
    <property type="molecule type" value="Genomic_DNA"/>
</dbReference>
<evidence type="ECO:0000313" key="1">
    <source>
        <dbReference type="EMBL" id="GAW26973.1"/>
    </source>
</evidence>
<dbReference type="AlphaFoldDB" id="A0A1S8AAB6"/>
<gene>
    <name evidence="1" type="ORF">SAMD00023353_6000160</name>
</gene>
<evidence type="ECO:0000313" key="2">
    <source>
        <dbReference type="Proteomes" id="UP000054516"/>
    </source>
</evidence>
<proteinExistence type="predicted"/>
<sequence>MLPTVRLTLTSSRGFGLRAARTFTTSHARHAKNQLFASVRHPTDLHTYQQLAASARAPLLTLWTASWCGACGAAEPLLRSLVGAGVGEPEGGVAFCSVQLDAPDIMSGGGGDSAAAAGGLGMMYMVTSVPTLLSFDAAGPVAASKVVDARRLGDRAFLEEWIRSEARRSSGGGGGGGGGVLGGLFAGWR</sequence>
<dbReference type="SUPFAM" id="SSF52833">
    <property type="entry name" value="Thioredoxin-like"/>
    <property type="match status" value="1"/>
</dbReference>
<dbReference type="STRING" id="77044.A0A1S8AAB6"/>
<dbReference type="OMA" id="SRQEAQF"/>
<dbReference type="Proteomes" id="UP000054516">
    <property type="component" value="Unassembled WGS sequence"/>
</dbReference>
<keyword evidence="2" id="KW-1185">Reference proteome</keyword>
<dbReference type="Gene3D" id="3.40.30.10">
    <property type="entry name" value="Glutaredoxin"/>
    <property type="match status" value="1"/>
</dbReference>
<name>A0A1S8AAB6_ROSNE</name>
<protein>
    <submittedName>
        <fullName evidence="1">Putative thioredoxin-like protein</fullName>
    </submittedName>
</protein>
<reference evidence="1" key="1">
    <citation type="submission" date="2016-03" db="EMBL/GenBank/DDBJ databases">
        <title>Draft genome sequence of Rosellinia necatrix.</title>
        <authorList>
            <person name="Kanematsu S."/>
        </authorList>
    </citation>
    <scope>NUCLEOTIDE SEQUENCE [LARGE SCALE GENOMIC DNA]</scope>
    <source>
        <strain evidence="1">W97</strain>
    </source>
</reference>
<dbReference type="InterPro" id="IPR036249">
    <property type="entry name" value="Thioredoxin-like_sf"/>
</dbReference>